<dbReference type="InterPro" id="IPR002912">
    <property type="entry name" value="ACT_dom"/>
</dbReference>
<dbReference type="EC" id="3.1.4.-" evidence="7"/>
<evidence type="ECO:0000256" key="5">
    <source>
        <dbReference type="ARBA" id="ARBA00022842"/>
    </source>
</evidence>
<keyword evidence="6 7" id="KW-0511">Multifunctional enzyme</keyword>
<dbReference type="PROSITE" id="PS51831">
    <property type="entry name" value="HD"/>
    <property type="match status" value="1"/>
</dbReference>
<dbReference type="RefSeq" id="WP_186813784.1">
    <property type="nucleotide sequence ID" value="NZ_BAAAYQ010000001.1"/>
</dbReference>
<sequence length="746" mass="80943">MDLARARVARAGSTDDVVREAFEAATTQYGSGVALVAVGGYGRGELSPHSDVDVVLLHADHVDPQAMDGVASRLWACLWDRQVPIDQSVRSVSEMTRLAADDFRVALGALDARCVAGDGGVVLALRATILAAWRRDAKAHLRAVRADRDARLRRSGQLAYEAVPDLKNAGGGLRDIVLLRAIAATWLVDVPAAEVAELGDELLAVRDALHAAAGRRTDKLLPDLLPEVADRLDTSPADLDVEVRDVGRRIDHLVARAWRRIDVLERDPHRRVNRRGPVIEQVSPGVGVLDGEVVLTADAEPGDIELLFRLASTAAHRPLPINEASLARLARETPSVEAPLGLSAHRALVDLLITGERLVPVWLQLDFAGLVDRFLPEWSAIRLRGSSSPIHRFTIDRHSVETCLNADELNRDVTRPDLLAAAALLHDIGKGRPGDHSEVGGPLARDIARRWGFDETDADVIGRLVRWHLLLPTVATRRDIEDPVTAANVAEIVGTESFLDLLAALTACDATATSASAWSSWRRGLVEGLVAKTRLHLRGLVDEEPEQYAGWPAHLPLPDAADLGPREIRLAAEPHHDGSLVRVVSRDRKGLLADLAGAFTVAGLNIRSCRTVAVGETAASLWEVTRPDVDAVALAERIRPILDGHVDLAARLAYSLGPDYLVPRVTVLDALRQTATLLEVRALDRRGLVWTVCHTITGLGHQIRSSHLSTYGDEARDVFYVTDDCDRALDEEAARVLRQAVSDALT</sequence>
<keyword evidence="3" id="KW-0677">Repeat</keyword>
<evidence type="ECO:0000256" key="6">
    <source>
        <dbReference type="ARBA" id="ARBA00023268"/>
    </source>
</evidence>
<comment type="catalytic activity">
    <reaction evidence="7">
        <text>[protein-PII]-L-tyrosine + UTP = [protein-PII]-uridylyl-L-tyrosine + diphosphate</text>
        <dbReference type="Rhea" id="RHEA:13673"/>
        <dbReference type="Rhea" id="RHEA-COMP:12147"/>
        <dbReference type="Rhea" id="RHEA-COMP:12148"/>
        <dbReference type="ChEBI" id="CHEBI:33019"/>
        <dbReference type="ChEBI" id="CHEBI:46398"/>
        <dbReference type="ChEBI" id="CHEBI:46858"/>
        <dbReference type="ChEBI" id="CHEBI:90602"/>
        <dbReference type="EC" id="2.7.7.59"/>
    </reaction>
</comment>
<dbReference type="InterPro" id="IPR045865">
    <property type="entry name" value="ACT-like_dom_sf"/>
</dbReference>
<evidence type="ECO:0000259" key="8">
    <source>
        <dbReference type="PROSITE" id="PS51671"/>
    </source>
</evidence>
<keyword evidence="1 7" id="KW-0808">Transferase</keyword>
<dbReference type="GO" id="GO:0008773">
    <property type="term" value="F:[protein-PII] uridylyltransferase activity"/>
    <property type="evidence" value="ECO:0007669"/>
    <property type="project" value="UniProtKB-UniRule"/>
</dbReference>
<dbReference type="PANTHER" id="PTHR47320">
    <property type="entry name" value="BIFUNCTIONAL URIDYLYLTRANSFERASE/URIDYLYL-REMOVING ENZYME"/>
    <property type="match status" value="1"/>
</dbReference>
<comment type="catalytic activity">
    <reaction evidence="7">
        <text>[protein-PII]-uridylyl-L-tyrosine + H2O = [protein-PII]-L-tyrosine + UMP + H(+)</text>
        <dbReference type="Rhea" id="RHEA:48600"/>
        <dbReference type="Rhea" id="RHEA-COMP:12147"/>
        <dbReference type="Rhea" id="RHEA-COMP:12148"/>
        <dbReference type="ChEBI" id="CHEBI:15377"/>
        <dbReference type="ChEBI" id="CHEBI:15378"/>
        <dbReference type="ChEBI" id="CHEBI:46858"/>
        <dbReference type="ChEBI" id="CHEBI:57865"/>
        <dbReference type="ChEBI" id="CHEBI:90602"/>
    </reaction>
</comment>
<gene>
    <name evidence="7 10" type="primary">glnD</name>
    <name evidence="10" type="ORF">AFL01nite_05360</name>
</gene>
<comment type="caution">
    <text evidence="10">The sequence shown here is derived from an EMBL/GenBank/DDBJ whole genome shotgun (WGS) entry which is preliminary data.</text>
</comment>
<dbReference type="PANTHER" id="PTHR47320:SF1">
    <property type="entry name" value="BIFUNCTIONAL URIDYLYLTRANSFERASE_URIDYLYL-REMOVING ENZYME"/>
    <property type="match status" value="1"/>
</dbReference>
<comment type="domain">
    <text evidence="7">Has four distinct domains: an N-terminal nucleotidyltransferase (NT) domain responsible for UTase activity, a central HD domain that encodes UR activity, and two C-terminal ACT domains that seem to have a role in glutamine sensing.</text>
</comment>
<protein>
    <recommendedName>
        <fullName evidence="7">Bifunctional uridylyltransferase/uridylyl-removing enzyme</fullName>
        <shortName evidence="7">UTase/UR</shortName>
    </recommendedName>
    <alternativeName>
        <fullName evidence="7">Bifunctional [protein-PII] modification enzyme</fullName>
    </alternativeName>
    <alternativeName>
        <fullName evidence="7">Bifunctional nitrogen sensor protein</fullName>
    </alternativeName>
    <domain>
        <recommendedName>
            <fullName evidence="7">[Protein-PII] uridylyltransferase</fullName>
            <shortName evidence="7">PII uridylyltransferase</shortName>
            <shortName evidence="7">UTase</shortName>
            <ecNumber evidence="7">2.7.7.59</ecNumber>
        </recommendedName>
    </domain>
    <domain>
        <recommendedName>
            <fullName evidence="7">[Protein-PII]-UMP uridylyl-removing enzyme</fullName>
            <shortName evidence="7">UR</shortName>
            <ecNumber evidence="7">3.1.4.-</ecNumber>
        </recommendedName>
    </domain>
</protein>
<evidence type="ECO:0000256" key="7">
    <source>
        <dbReference type="HAMAP-Rule" id="MF_00277"/>
    </source>
</evidence>
<evidence type="ECO:0000256" key="2">
    <source>
        <dbReference type="ARBA" id="ARBA00022695"/>
    </source>
</evidence>
<comment type="function">
    <text evidence="7">Modifies, by uridylylation and deuridylylation, the PII regulatory proteins (GlnB and homologs), in response to the nitrogen status of the cell that GlnD senses through the glutamine level. Under low glutamine levels, catalyzes the conversion of the PII proteins and UTP to PII-UMP and PPi, while under higher glutamine levels, GlnD hydrolyzes PII-UMP to PII and UMP (deuridylylation). Thus, controls uridylylation state and activity of the PII proteins, and plays an important role in the regulation of nitrogen metabolism.</text>
</comment>
<dbReference type="PROSITE" id="PS51671">
    <property type="entry name" value="ACT"/>
    <property type="match status" value="1"/>
</dbReference>
<dbReference type="CDD" id="cd04899">
    <property type="entry name" value="ACT_ACR-UUR-like_2"/>
    <property type="match status" value="1"/>
</dbReference>
<evidence type="ECO:0000256" key="3">
    <source>
        <dbReference type="ARBA" id="ARBA00022737"/>
    </source>
</evidence>
<comment type="similarity">
    <text evidence="7">Belongs to the GlnD family.</text>
</comment>
<feature type="region of interest" description="Uridylyltransferase" evidence="7">
    <location>
        <begin position="1"/>
        <end position="281"/>
    </location>
</feature>
<dbReference type="SMART" id="SM00471">
    <property type="entry name" value="HDc"/>
    <property type="match status" value="1"/>
</dbReference>
<dbReference type="CDD" id="cd04873">
    <property type="entry name" value="ACT_UUR-ACR-like"/>
    <property type="match status" value="1"/>
</dbReference>
<dbReference type="AlphaFoldDB" id="A0A512HRX8"/>
<dbReference type="InterPro" id="IPR006674">
    <property type="entry name" value="HD_domain"/>
</dbReference>
<comment type="activity regulation">
    <text evidence="7">Uridylyltransferase (UTase) activity is inhibited by glutamine, while glutamine activates uridylyl-removing (UR) activity.</text>
</comment>
<dbReference type="InterPro" id="IPR043519">
    <property type="entry name" value="NT_sf"/>
</dbReference>
<dbReference type="GO" id="GO:0006808">
    <property type="term" value="P:regulation of nitrogen utilization"/>
    <property type="evidence" value="ECO:0007669"/>
    <property type="project" value="UniProtKB-UniRule"/>
</dbReference>
<feature type="domain" description="HD" evidence="9">
    <location>
        <begin position="395"/>
        <end position="502"/>
    </location>
</feature>
<keyword evidence="5 7" id="KW-0460">Magnesium</keyword>
<dbReference type="HAMAP" id="MF_00277">
    <property type="entry name" value="PII_uridylyl_transf"/>
    <property type="match status" value="1"/>
</dbReference>
<keyword evidence="4 7" id="KW-0378">Hydrolase</keyword>
<comment type="cofactor">
    <cofactor evidence="7">
        <name>Mg(2+)</name>
        <dbReference type="ChEBI" id="CHEBI:18420"/>
    </cofactor>
</comment>
<dbReference type="SUPFAM" id="SSF109604">
    <property type="entry name" value="HD-domain/PDEase-like"/>
    <property type="match status" value="1"/>
</dbReference>
<evidence type="ECO:0000313" key="11">
    <source>
        <dbReference type="Proteomes" id="UP000321769"/>
    </source>
</evidence>
<evidence type="ECO:0000256" key="4">
    <source>
        <dbReference type="ARBA" id="ARBA00022801"/>
    </source>
</evidence>
<evidence type="ECO:0000256" key="1">
    <source>
        <dbReference type="ARBA" id="ARBA00022679"/>
    </source>
</evidence>
<dbReference type="Pfam" id="PF08335">
    <property type="entry name" value="GlnD_UR_UTase"/>
    <property type="match status" value="1"/>
</dbReference>
<dbReference type="SUPFAM" id="SSF81301">
    <property type="entry name" value="Nucleotidyltransferase"/>
    <property type="match status" value="1"/>
</dbReference>
<dbReference type="EMBL" id="BJZQ01000001">
    <property type="protein sequence ID" value="GEO88209.1"/>
    <property type="molecule type" value="Genomic_DNA"/>
</dbReference>
<dbReference type="InterPro" id="IPR002934">
    <property type="entry name" value="Polymerase_NTP_transf_dom"/>
</dbReference>
<dbReference type="Proteomes" id="UP000321769">
    <property type="component" value="Unassembled WGS sequence"/>
</dbReference>
<name>A0A512HRX8_9ACTN</name>
<dbReference type="SUPFAM" id="SSF55021">
    <property type="entry name" value="ACT-like"/>
    <property type="match status" value="2"/>
</dbReference>
<reference evidence="10 11" key="1">
    <citation type="submission" date="2019-07" db="EMBL/GenBank/DDBJ databases">
        <title>Whole genome shotgun sequence of Aeromicrobium flavum NBRC 107625.</title>
        <authorList>
            <person name="Hosoyama A."/>
            <person name="Uohara A."/>
            <person name="Ohji S."/>
            <person name="Ichikawa N."/>
        </authorList>
    </citation>
    <scope>NUCLEOTIDE SEQUENCE [LARGE SCALE GENOMIC DNA]</scope>
    <source>
        <strain evidence="10 11">NBRC 107625</strain>
    </source>
</reference>
<dbReference type="Pfam" id="PF01909">
    <property type="entry name" value="NTP_transf_2"/>
    <property type="match status" value="1"/>
</dbReference>
<accession>A0A512HRX8</accession>
<dbReference type="EC" id="2.7.7.59" evidence="7"/>
<evidence type="ECO:0000313" key="10">
    <source>
        <dbReference type="EMBL" id="GEO88209.1"/>
    </source>
</evidence>
<keyword evidence="2 7" id="KW-0548">Nucleotidyltransferase</keyword>
<dbReference type="InterPro" id="IPR003607">
    <property type="entry name" value="HD/PDEase_dom"/>
</dbReference>
<dbReference type="Pfam" id="PF01966">
    <property type="entry name" value="HD"/>
    <property type="match status" value="1"/>
</dbReference>
<dbReference type="Gene3D" id="1.10.3210.10">
    <property type="entry name" value="Hypothetical protein af1432"/>
    <property type="match status" value="1"/>
</dbReference>
<feature type="domain" description="ACT" evidence="8">
    <location>
        <begin position="677"/>
        <end position="746"/>
    </location>
</feature>
<evidence type="ECO:0000259" key="9">
    <source>
        <dbReference type="PROSITE" id="PS51831"/>
    </source>
</evidence>
<dbReference type="CDD" id="cd05401">
    <property type="entry name" value="NT_GlnE_GlnD_like"/>
    <property type="match status" value="1"/>
</dbReference>
<dbReference type="GO" id="GO:0008081">
    <property type="term" value="F:phosphoric diester hydrolase activity"/>
    <property type="evidence" value="ECO:0007669"/>
    <property type="project" value="UniProtKB-UniRule"/>
</dbReference>
<dbReference type="NCBIfam" id="NF002895">
    <property type="entry name" value="PRK03381.1"/>
    <property type="match status" value="1"/>
</dbReference>
<comment type="caution">
    <text evidence="7">Lacks conserved residue(s) required for the propagation of feature annotation.</text>
</comment>
<keyword evidence="11" id="KW-1185">Reference proteome</keyword>
<proteinExistence type="inferred from homology"/>
<dbReference type="InterPro" id="IPR010043">
    <property type="entry name" value="UTase/UR"/>
</dbReference>
<dbReference type="InterPro" id="IPR013546">
    <property type="entry name" value="PII_UdlTrfase/GS_AdlTrfase"/>
</dbReference>
<organism evidence="10 11">
    <name type="scientific">Aeromicrobium flavum</name>
    <dbReference type="NCBI Taxonomy" id="416568"/>
    <lineage>
        <taxon>Bacteria</taxon>
        <taxon>Bacillati</taxon>
        <taxon>Actinomycetota</taxon>
        <taxon>Actinomycetes</taxon>
        <taxon>Propionibacteriales</taxon>
        <taxon>Nocardioidaceae</taxon>
        <taxon>Aeromicrobium</taxon>
    </lineage>
</organism>